<comment type="caution">
    <text evidence="2">The sequence shown here is derived from an EMBL/GenBank/DDBJ whole genome shotgun (WGS) entry which is preliminary data.</text>
</comment>
<proteinExistence type="predicted"/>
<dbReference type="OrthoDB" id="497695at2759"/>
<feature type="region of interest" description="Disordered" evidence="1">
    <location>
        <begin position="190"/>
        <end position="209"/>
    </location>
</feature>
<accession>A0A0M0JP85</accession>
<gene>
    <name evidence="2" type="ORF">Ctob_002783</name>
</gene>
<evidence type="ECO:0000313" key="2">
    <source>
        <dbReference type="EMBL" id="KOO28043.1"/>
    </source>
</evidence>
<protein>
    <submittedName>
        <fullName evidence="2">Uncharacterized protein</fullName>
    </submittedName>
</protein>
<sequence>MPSSSYRHNPKAAPARFGSAGRNKHRPLEKDEDVRGGRRLDEDGMVYDMGGGVCTYFQDRMRQYPFATGAAGLSLLRRLLVVNRRVFALSDARVLATDDPRRTAREGEYLYVEKPSQRSAPKGAGVGTWSDEEYAHPGLQALYLRLKSFQRFTESWALYERAAALGIFDPWVRPAGVHVSAEGATQGATAQGATAQGATAQGASAEGATDDKLAADGCTSAESVGARSASGERCGERPLERPKLCVASLGGGPGYELLALAWYLRELATKRGVRPPRLDLVSLDLQPSWDPFVRALPEPMGGESESEHAMEGADTTYRFAQWDIKAGVGACEAAGSAIDLCLISNVLVYCTDEPSAHVLTSLLQSGVRAILVNERNGEQRMVGMVQKRGVVVCKLLDQSSAAGRDDRQLLFLPEGTPAPPPVPRDLEHTFPNVPYEEAKKGS</sequence>
<evidence type="ECO:0000313" key="3">
    <source>
        <dbReference type="Proteomes" id="UP000037460"/>
    </source>
</evidence>
<feature type="region of interest" description="Disordered" evidence="1">
    <location>
        <begin position="1"/>
        <end position="37"/>
    </location>
</feature>
<keyword evidence="3" id="KW-1185">Reference proteome</keyword>
<dbReference type="AlphaFoldDB" id="A0A0M0JP85"/>
<feature type="compositionally biased region" description="Basic and acidic residues" evidence="1">
    <location>
        <begin position="26"/>
        <end position="37"/>
    </location>
</feature>
<organism evidence="2 3">
    <name type="scientific">Chrysochromulina tobinii</name>
    <dbReference type="NCBI Taxonomy" id="1460289"/>
    <lineage>
        <taxon>Eukaryota</taxon>
        <taxon>Haptista</taxon>
        <taxon>Haptophyta</taxon>
        <taxon>Prymnesiophyceae</taxon>
        <taxon>Prymnesiales</taxon>
        <taxon>Chrysochromulinaceae</taxon>
        <taxon>Chrysochromulina</taxon>
    </lineage>
</organism>
<dbReference type="EMBL" id="JWZX01002628">
    <property type="protein sequence ID" value="KOO28043.1"/>
    <property type="molecule type" value="Genomic_DNA"/>
</dbReference>
<feature type="region of interest" description="Disordered" evidence="1">
    <location>
        <begin position="406"/>
        <end position="442"/>
    </location>
</feature>
<evidence type="ECO:0000256" key="1">
    <source>
        <dbReference type="SAM" id="MobiDB-lite"/>
    </source>
</evidence>
<feature type="compositionally biased region" description="Low complexity" evidence="1">
    <location>
        <begin position="190"/>
        <end position="207"/>
    </location>
</feature>
<dbReference type="Proteomes" id="UP000037460">
    <property type="component" value="Unassembled WGS sequence"/>
</dbReference>
<reference evidence="3" key="1">
    <citation type="journal article" date="2015" name="PLoS Genet.">
        <title>Genome Sequence and Transcriptome Analyses of Chrysochromulina tobin: Metabolic Tools for Enhanced Algal Fitness in the Prominent Order Prymnesiales (Haptophyceae).</title>
        <authorList>
            <person name="Hovde B.T."/>
            <person name="Deodato C.R."/>
            <person name="Hunsperger H.M."/>
            <person name="Ryken S.A."/>
            <person name="Yost W."/>
            <person name="Jha R.K."/>
            <person name="Patterson J."/>
            <person name="Monnat R.J. Jr."/>
            <person name="Barlow S.B."/>
            <person name="Starkenburg S.R."/>
            <person name="Cattolico R.A."/>
        </authorList>
    </citation>
    <scope>NUCLEOTIDE SEQUENCE</scope>
    <source>
        <strain evidence="3">CCMP291</strain>
    </source>
</reference>
<name>A0A0M0JP85_9EUKA</name>